<keyword evidence="9" id="KW-1185">Reference proteome</keyword>
<keyword evidence="4" id="KW-0418">Kinase</keyword>
<evidence type="ECO:0000313" key="9">
    <source>
        <dbReference type="Proteomes" id="UP001519460"/>
    </source>
</evidence>
<dbReference type="GO" id="GO:0004713">
    <property type="term" value="F:protein tyrosine kinase activity"/>
    <property type="evidence" value="ECO:0007669"/>
    <property type="project" value="UniProtKB-KW"/>
</dbReference>
<dbReference type="InterPro" id="IPR011009">
    <property type="entry name" value="Kinase-like_dom_sf"/>
</dbReference>
<dbReference type="SMART" id="SM00219">
    <property type="entry name" value="TyrKc"/>
    <property type="match status" value="1"/>
</dbReference>
<keyword evidence="6" id="KW-0829">Tyrosine-protein kinase</keyword>
<feature type="domain" description="Protein kinase" evidence="7">
    <location>
        <begin position="1"/>
        <end position="147"/>
    </location>
</feature>
<proteinExistence type="predicted"/>
<sequence length="165" mass="19182">IADGMAYLEAKNYIHRDLRAANILVGKYYDVKVADFGLAKFLDEDCYNRDLDTKFPVKWTAPEAITHQKFSIKSDIWSFGVLLYEIVTYGKHPYPGMSNREVMQCVPTGYQMSPPSGCPRTYYEIMKQCWTFRASSRPTFEYLHSCFDDFEVSTQRSYEDADRVT</sequence>
<dbReference type="InterPro" id="IPR000719">
    <property type="entry name" value="Prot_kinase_dom"/>
</dbReference>
<dbReference type="InterPro" id="IPR001245">
    <property type="entry name" value="Ser-Thr/Tyr_kinase_cat_dom"/>
</dbReference>
<evidence type="ECO:0000256" key="3">
    <source>
        <dbReference type="ARBA" id="ARBA00022741"/>
    </source>
</evidence>
<evidence type="ECO:0000259" key="7">
    <source>
        <dbReference type="PROSITE" id="PS50011"/>
    </source>
</evidence>
<dbReference type="PROSITE" id="PS50011">
    <property type="entry name" value="PROTEIN_KINASE_DOM"/>
    <property type="match status" value="1"/>
</dbReference>
<dbReference type="EMBL" id="JACVVK020000108">
    <property type="protein sequence ID" value="KAK7491956.1"/>
    <property type="molecule type" value="Genomic_DNA"/>
</dbReference>
<evidence type="ECO:0000256" key="6">
    <source>
        <dbReference type="ARBA" id="ARBA00023137"/>
    </source>
</evidence>
<name>A0ABD0KY02_9CAEN</name>
<organism evidence="8 9">
    <name type="scientific">Batillaria attramentaria</name>
    <dbReference type="NCBI Taxonomy" id="370345"/>
    <lineage>
        <taxon>Eukaryota</taxon>
        <taxon>Metazoa</taxon>
        <taxon>Spiralia</taxon>
        <taxon>Lophotrochozoa</taxon>
        <taxon>Mollusca</taxon>
        <taxon>Gastropoda</taxon>
        <taxon>Caenogastropoda</taxon>
        <taxon>Sorbeoconcha</taxon>
        <taxon>Cerithioidea</taxon>
        <taxon>Batillariidae</taxon>
        <taxon>Batillaria</taxon>
    </lineage>
</organism>
<dbReference type="Proteomes" id="UP001519460">
    <property type="component" value="Unassembled WGS sequence"/>
</dbReference>
<keyword evidence="3" id="KW-0547">Nucleotide-binding</keyword>
<keyword evidence="5" id="KW-0067">ATP-binding</keyword>
<dbReference type="AlphaFoldDB" id="A0ABD0KY02"/>
<dbReference type="PRINTS" id="PR00109">
    <property type="entry name" value="TYRKINASE"/>
</dbReference>
<keyword evidence="1" id="KW-0597">Phosphoprotein</keyword>
<dbReference type="PROSITE" id="PS00109">
    <property type="entry name" value="PROTEIN_KINASE_TYR"/>
    <property type="match status" value="1"/>
</dbReference>
<dbReference type="GO" id="GO:0005524">
    <property type="term" value="F:ATP binding"/>
    <property type="evidence" value="ECO:0007669"/>
    <property type="project" value="UniProtKB-KW"/>
</dbReference>
<evidence type="ECO:0000256" key="1">
    <source>
        <dbReference type="ARBA" id="ARBA00022553"/>
    </source>
</evidence>
<dbReference type="PANTHER" id="PTHR24418">
    <property type="entry name" value="TYROSINE-PROTEIN KINASE"/>
    <property type="match status" value="1"/>
</dbReference>
<evidence type="ECO:0000256" key="2">
    <source>
        <dbReference type="ARBA" id="ARBA00022679"/>
    </source>
</evidence>
<accession>A0ABD0KY02</accession>
<dbReference type="Gene3D" id="1.10.510.10">
    <property type="entry name" value="Transferase(Phosphotransferase) domain 1"/>
    <property type="match status" value="1"/>
</dbReference>
<dbReference type="InterPro" id="IPR050198">
    <property type="entry name" value="Non-receptor_tyrosine_kinases"/>
</dbReference>
<evidence type="ECO:0000256" key="4">
    <source>
        <dbReference type="ARBA" id="ARBA00022777"/>
    </source>
</evidence>
<evidence type="ECO:0000313" key="8">
    <source>
        <dbReference type="EMBL" id="KAK7491956.1"/>
    </source>
</evidence>
<gene>
    <name evidence="8" type="ORF">BaRGS_00016802</name>
</gene>
<feature type="non-terminal residue" evidence="8">
    <location>
        <position position="1"/>
    </location>
</feature>
<keyword evidence="2" id="KW-0808">Transferase</keyword>
<reference evidence="8 9" key="1">
    <citation type="journal article" date="2023" name="Sci. Data">
        <title>Genome assembly of the Korean intertidal mud-creeper Batillaria attramentaria.</title>
        <authorList>
            <person name="Patra A.K."/>
            <person name="Ho P.T."/>
            <person name="Jun S."/>
            <person name="Lee S.J."/>
            <person name="Kim Y."/>
            <person name="Won Y.J."/>
        </authorList>
    </citation>
    <scope>NUCLEOTIDE SEQUENCE [LARGE SCALE GENOMIC DNA]</scope>
    <source>
        <strain evidence="8">Wonlab-2016</strain>
    </source>
</reference>
<evidence type="ECO:0000256" key="5">
    <source>
        <dbReference type="ARBA" id="ARBA00022840"/>
    </source>
</evidence>
<dbReference type="Pfam" id="PF07714">
    <property type="entry name" value="PK_Tyr_Ser-Thr"/>
    <property type="match status" value="1"/>
</dbReference>
<dbReference type="InterPro" id="IPR020635">
    <property type="entry name" value="Tyr_kinase_cat_dom"/>
</dbReference>
<dbReference type="InterPro" id="IPR008266">
    <property type="entry name" value="Tyr_kinase_AS"/>
</dbReference>
<dbReference type="SUPFAM" id="SSF56112">
    <property type="entry name" value="Protein kinase-like (PK-like)"/>
    <property type="match status" value="1"/>
</dbReference>
<comment type="caution">
    <text evidence="8">The sequence shown here is derived from an EMBL/GenBank/DDBJ whole genome shotgun (WGS) entry which is preliminary data.</text>
</comment>
<dbReference type="FunFam" id="1.10.510.10:FF:000554">
    <property type="entry name" value="Predicted protein"/>
    <property type="match status" value="1"/>
</dbReference>
<protein>
    <recommendedName>
        <fullName evidence="7">Protein kinase domain-containing protein</fullName>
    </recommendedName>
</protein>